<feature type="transmembrane region" description="Helical" evidence="1">
    <location>
        <begin position="104"/>
        <end position="128"/>
    </location>
</feature>
<gene>
    <name evidence="2" type="ORF">D4A47_01085</name>
</gene>
<accession>A0A498CQ18</accession>
<dbReference type="RefSeq" id="WP_101550842.1">
    <property type="nucleotide sequence ID" value="NZ_DBFBJK010000165.1"/>
</dbReference>
<feature type="transmembrane region" description="Helical" evidence="1">
    <location>
        <begin position="34"/>
        <end position="60"/>
    </location>
</feature>
<keyword evidence="3" id="KW-1185">Reference proteome</keyword>
<evidence type="ECO:0000256" key="1">
    <source>
        <dbReference type="SAM" id="Phobius"/>
    </source>
</evidence>
<dbReference type="Proteomes" id="UP000276301">
    <property type="component" value="Unassembled WGS sequence"/>
</dbReference>
<keyword evidence="1" id="KW-1133">Transmembrane helix</keyword>
<dbReference type="AlphaFoldDB" id="A0A498CQ18"/>
<reference evidence="2 3" key="1">
    <citation type="submission" date="2018-10" db="EMBL/GenBank/DDBJ databases">
        <title>Anaerotruncus faecis sp. nov., isolated from human feces.</title>
        <authorList>
            <person name="Wang Y.-J."/>
        </authorList>
    </citation>
    <scope>NUCLEOTIDE SEQUENCE [LARGE SCALE GENOMIC DNA]</scope>
    <source>
        <strain evidence="2 3">22A2-44</strain>
    </source>
</reference>
<comment type="caution">
    <text evidence="2">The sequence shown here is derived from an EMBL/GenBank/DDBJ whole genome shotgun (WGS) entry which is preliminary data.</text>
</comment>
<keyword evidence="1" id="KW-0812">Transmembrane</keyword>
<protein>
    <recommendedName>
        <fullName evidence="4">TM2 domain-containing protein</fullName>
    </recommendedName>
</protein>
<name>A0A498CQ18_9FIRM</name>
<proteinExistence type="predicted"/>
<feature type="transmembrane region" description="Helical" evidence="1">
    <location>
        <begin position="148"/>
        <end position="165"/>
    </location>
</feature>
<evidence type="ECO:0008006" key="4">
    <source>
        <dbReference type="Google" id="ProtNLM"/>
    </source>
</evidence>
<keyword evidence="1" id="KW-0472">Membrane</keyword>
<sequence>MKKNSFFTFCFAFIPGAGEMYLGMMKKGLAVMSVFWGVCAVAWFFQFEFLYWLLPIIWFYSFFETFNIRQLPYEDRLQMDNAFSLRVDGSVFSGLRPLLEKRHVLIGGGLIFIGGWAIFSSFVSPLIYYFVETMGYESWYLRSILNRIPSVVVAVAVIFFGIYLVKGKKRHVQPEEEFVEYRGDSNE</sequence>
<evidence type="ECO:0000313" key="2">
    <source>
        <dbReference type="EMBL" id="RLL14608.1"/>
    </source>
</evidence>
<dbReference type="EMBL" id="RCHT01000001">
    <property type="protein sequence ID" value="RLL14608.1"/>
    <property type="molecule type" value="Genomic_DNA"/>
</dbReference>
<organism evidence="2 3">
    <name type="scientific">Anaerotruncus massiliensis</name>
    <name type="common">ex Liu et al. 2021</name>
    <dbReference type="NCBI Taxonomy" id="2321404"/>
    <lineage>
        <taxon>Bacteria</taxon>
        <taxon>Bacillati</taxon>
        <taxon>Bacillota</taxon>
        <taxon>Clostridia</taxon>
        <taxon>Eubacteriales</taxon>
        <taxon>Oscillospiraceae</taxon>
        <taxon>Anaerotruncus</taxon>
    </lineage>
</organism>
<evidence type="ECO:0000313" key="3">
    <source>
        <dbReference type="Proteomes" id="UP000276301"/>
    </source>
</evidence>